<dbReference type="Gene3D" id="3.60.10.10">
    <property type="entry name" value="Endonuclease/exonuclease/phosphatase"/>
    <property type="match status" value="1"/>
</dbReference>
<dbReference type="InterPro" id="IPR005135">
    <property type="entry name" value="Endo/exonuclease/phosphatase"/>
</dbReference>
<accession>A0A1H6B6D5</accession>
<evidence type="ECO:0000313" key="4">
    <source>
        <dbReference type="EMBL" id="SEG56368.1"/>
    </source>
</evidence>
<dbReference type="Pfam" id="PF04457">
    <property type="entry name" value="MJ1316"/>
    <property type="match status" value="1"/>
</dbReference>
<dbReference type="EMBL" id="FNVO01000006">
    <property type="protein sequence ID" value="SEG56368.1"/>
    <property type="molecule type" value="Genomic_DNA"/>
</dbReference>
<protein>
    <submittedName>
        <fullName evidence="4">Poly(A) polymerase central domain-containing protein</fullName>
    </submittedName>
</protein>
<dbReference type="AlphaFoldDB" id="A0A1H6B6D5"/>
<dbReference type="Gene3D" id="3.90.1140.10">
    <property type="entry name" value="Cyclic phosphodiesterase"/>
    <property type="match status" value="1"/>
</dbReference>
<dbReference type="OrthoDB" id="490222at2"/>
<feature type="domain" description="Poly(A) polymerase central" evidence="3">
    <location>
        <begin position="725"/>
        <end position="794"/>
    </location>
</feature>
<dbReference type="PANTHER" id="PTHR37474:SF1">
    <property type="entry name" value="2'-5' RNA LIGASE FAMILY PROTEIN"/>
    <property type="match status" value="1"/>
</dbReference>
<dbReference type="InterPro" id="IPR009097">
    <property type="entry name" value="Cyclic_Pdiesterase"/>
</dbReference>
<dbReference type="RefSeq" id="WP_103938800.1">
    <property type="nucleotide sequence ID" value="NZ_FNVO01000006.1"/>
</dbReference>
<dbReference type="Gene3D" id="1.10.1410.10">
    <property type="match status" value="1"/>
</dbReference>
<keyword evidence="5" id="KW-1185">Reference proteome</keyword>
<dbReference type="CDD" id="cd09080">
    <property type="entry name" value="TDP2"/>
    <property type="match status" value="1"/>
</dbReference>
<name>A0A1H6B6D5_9ACTN</name>
<proteinExistence type="predicted"/>
<evidence type="ECO:0000259" key="1">
    <source>
        <dbReference type="Pfam" id="PF03372"/>
    </source>
</evidence>
<evidence type="ECO:0000259" key="3">
    <source>
        <dbReference type="Pfam" id="PF04928"/>
    </source>
</evidence>
<dbReference type="InterPro" id="IPR007012">
    <property type="entry name" value="PolA_pol_cen_dom"/>
</dbReference>
<dbReference type="PANTHER" id="PTHR37474">
    <property type="entry name" value="RNA LIGASE/CYCLIC NUCLEOTIDE PHOSPHODIESTERASE"/>
    <property type="match status" value="1"/>
</dbReference>
<dbReference type="GO" id="GO:1990817">
    <property type="term" value="F:poly(A) RNA polymerase activity"/>
    <property type="evidence" value="ECO:0007669"/>
    <property type="project" value="InterPro"/>
</dbReference>
<dbReference type="InterPro" id="IPR043519">
    <property type="entry name" value="NT_sf"/>
</dbReference>
<dbReference type="Pfam" id="PF04928">
    <property type="entry name" value="PAP_central"/>
    <property type="match status" value="1"/>
</dbReference>
<evidence type="ECO:0000313" key="5">
    <source>
        <dbReference type="Proteomes" id="UP000236723"/>
    </source>
</evidence>
<gene>
    <name evidence="4" type="ORF">SAMN04489712_106307</name>
</gene>
<dbReference type="InterPro" id="IPR036691">
    <property type="entry name" value="Endo/exonu/phosph_ase_sf"/>
</dbReference>
<dbReference type="SUPFAM" id="SSF56219">
    <property type="entry name" value="DNase I-like"/>
    <property type="match status" value="1"/>
</dbReference>
<dbReference type="SUPFAM" id="SSF55144">
    <property type="entry name" value="LigT-like"/>
    <property type="match status" value="1"/>
</dbReference>
<dbReference type="Proteomes" id="UP000236723">
    <property type="component" value="Unassembled WGS sequence"/>
</dbReference>
<evidence type="ECO:0000259" key="2">
    <source>
        <dbReference type="Pfam" id="PF04457"/>
    </source>
</evidence>
<feature type="domain" description="MJ1316 RNA cyclic group end recognition" evidence="2">
    <location>
        <begin position="1"/>
        <end position="65"/>
    </location>
</feature>
<feature type="domain" description="Endonuclease/exonuclease/phosphatase" evidence="1">
    <location>
        <begin position="123"/>
        <end position="355"/>
    </location>
</feature>
<dbReference type="InterPro" id="IPR040459">
    <property type="entry name" value="MJ1316"/>
</dbReference>
<dbReference type="Pfam" id="PF13563">
    <property type="entry name" value="2_5_RNA_ligase2"/>
    <property type="match status" value="1"/>
</dbReference>
<dbReference type="SUPFAM" id="SSF81301">
    <property type="entry name" value="Nucleotidyltransferase"/>
    <property type="match status" value="1"/>
</dbReference>
<sequence length="955" mass="102597">MRTSEEVYHRIRWDPRFDAARFVVGITMRGAEPKRMPLPSFVPGGDIPWHRIVFFEADGELVWDRSTGRDVIDSSRAGRTRDARRLREPFFTARTPFAWDPLTGWRPLEGPPAQATRAGLRVLTWNTLWDRYDGDRIDTDRRRPLLLEALRRADADVIALQEVEAGLLAMLLRAPWVRSGYTLSTGPSGRDITEYGLLLLSRLPVLEAGRHVLGRHKAVEAVTVQTAGGPVVVAVTHLTSDHSEGGAVRREGELARLAEVLAGVDGDMVVLGDFNDGGNGPVRALDMRDAWTEVHGPGDTTVTFDPRANPLAAVSSLSGRASRLDRVLLRGPRAAGAALLGDSPATPDGLFVSDHYGVVVDIAPGEGEGDPSGVLDARPTARTAVAWIPPAELWPAIQEIRERYDPRVRRWPPHVNVLFGFVPESGFEQAAPLLSSAAAAIAPFTVRLEGVHTFTHRDDCTVWLDPTAAGWEPWEALHDALERAFPHCKGRAEGYTPHLTLARTRHPERLVAECQARLGGMSAHVGELVLLSRRGEEPMRPRATVALGTGEIHWLDDEPAFPGAVPYGSAARPAGRSQAGTPHVAASDAARVVDQLRAVLPEGVVHVAGSRRLGCELPGADLDLVVALPGEVGTAAVEARVREALPQAAGLRRVIGARAPGLRLRAGDLGVDLVVVATGGVPPDEAVRRRAELDEAAAIALSAVSDADAVLDAVGERRPAFLGLARQVKAWARARGLDSAPFGGLPGVAWAVLAARTVREADPPPGDLLRHFFGHWAAWDWRDPIALGPGEESCAEAPVRVLTPSAPVRLCSEQVGAGMRDLLTQELYTAWETLESAPETGVLSPPPMHRRHAAWAVVTVRSENLDTAVGRVRGRMRSLLTALEEAGAHDAHAWPRPFVTGSGLARFAIGLGQSALDAGTISEVAGSWTAGLRGVDLAWKEGGHVPTLLPEDLAR</sequence>
<reference evidence="5" key="1">
    <citation type="submission" date="2016-10" db="EMBL/GenBank/DDBJ databases">
        <authorList>
            <person name="Varghese N."/>
            <person name="Submissions S."/>
        </authorList>
    </citation>
    <scope>NUCLEOTIDE SEQUENCE [LARGE SCALE GENOMIC DNA]</scope>
    <source>
        <strain evidence="5">DSM 43163</strain>
    </source>
</reference>
<organism evidence="4 5">
    <name type="scientific">Thermomonospora echinospora</name>
    <dbReference type="NCBI Taxonomy" id="1992"/>
    <lineage>
        <taxon>Bacteria</taxon>
        <taxon>Bacillati</taxon>
        <taxon>Actinomycetota</taxon>
        <taxon>Actinomycetes</taxon>
        <taxon>Streptosporangiales</taxon>
        <taxon>Thermomonosporaceae</taxon>
        <taxon>Thermomonospora</taxon>
    </lineage>
</organism>
<dbReference type="Pfam" id="PF03372">
    <property type="entry name" value="Exo_endo_phos"/>
    <property type="match status" value="1"/>
</dbReference>
<dbReference type="SUPFAM" id="SSF81631">
    <property type="entry name" value="PAP/OAS1 substrate-binding domain"/>
    <property type="match status" value="1"/>
</dbReference>